<evidence type="ECO:0000259" key="3">
    <source>
        <dbReference type="Pfam" id="PF14310"/>
    </source>
</evidence>
<dbReference type="GO" id="GO:0004553">
    <property type="term" value="F:hydrolase activity, hydrolyzing O-glycosyl compounds"/>
    <property type="evidence" value="ECO:0007669"/>
    <property type="project" value="InterPro"/>
</dbReference>
<keyword evidence="2" id="KW-0472">Membrane</keyword>
<organism evidence="4 5">
    <name type="scientific">Verticillium dahliae</name>
    <name type="common">Verticillium wilt</name>
    <dbReference type="NCBI Taxonomy" id="27337"/>
    <lineage>
        <taxon>Eukaryota</taxon>
        <taxon>Fungi</taxon>
        <taxon>Dikarya</taxon>
        <taxon>Ascomycota</taxon>
        <taxon>Pezizomycotina</taxon>
        <taxon>Sordariomycetes</taxon>
        <taxon>Hypocreomycetidae</taxon>
        <taxon>Glomerellales</taxon>
        <taxon>Plectosphaerellaceae</taxon>
        <taxon>Verticillium</taxon>
    </lineage>
</organism>
<dbReference type="Gene3D" id="2.60.40.10">
    <property type="entry name" value="Immunoglobulins"/>
    <property type="match status" value="1"/>
</dbReference>
<dbReference type="InterPro" id="IPR026891">
    <property type="entry name" value="Fn3-like"/>
</dbReference>
<feature type="transmembrane region" description="Helical" evidence="2">
    <location>
        <begin position="89"/>
        <end position="106"/>
    </location>
</feature>
<dbReference type="InterPro" id="IPR013783">
    <property type="entry name" value="Ig-like_fold"/>
</dbReference>
<dbReference type="AlphaFoldDB" id="A0A444RUW2"/>
<sequence length="370" mass="41816">MLMMMSSFEVFFLALVFWSVQVQCLMQIIVNRIALLMHDPAQTTRLRWGVFLLLLAVNVSVFCVWIPARLQISPGITHANDIWDRVEKGIFLVIDAALNLAFIFLVRSRLIAYGLTKYKVLFQFNLAMICISMSLDVMLIGLIYTLFHPLAYLAKLHIEMNMAQLIAKVVKSSHELNSFEKPRGRLPYTVPKWPKDYDFPVVNLTEPDGSLVRDSSKWQSDFTEGHLIDYHHVDAKNIEPLYEFSFGLGYTKVEVGKEITVSKLNKGNLSELPDAKAKIEFGGNVDLFTELLQVEAEVSNTGKREGTTTVQLYMSFPESEVMEKASVKVLRGFERVTLAPGANAKVHMTKRAVLSPSHEAAFEPVILLRG</sequence>
<dbReference type="Gene3D" id="3.40.50.1700">
    <property type="entry name" value="Glycoside hydrolase family 3 C-terminal domain"/>
    <property type="match status" value="1"/>
</dbReference>
<evidence type="ECO:0000256" key="2">
    <source>
        <dbReference type="SAM" id="Phobius"/>
    </source>
</evidence>
<keyword evidence="2" id="KW-0812">Transmembrane</keyword>
<feature type="domain" description="Fibronectin type III-like" evidence="3">
    <location>
        <begin position="309"/>
        <end position="349"/>
    </location>
</feature>
<accession>A0A444RUW2</accession>
<dbReference type="PANTHER" id="PTHR35179">
    <property type="entry name" value="PROTEIN CBG02620"/>
    <property type="match status" value="1"/>
</dbReference>
<evidence type="ECO:0000313" key="4">
    <source>
        <dbReference type="EMBL" id="RXG44925.1"/>
    </source>
</evidence>
<keyword evidence="1" id="KW-0378">Hydrolase</keyword>
<comment type="caution">
    <text evidence="4">The sequence shown here is derived from an EMBL/GenBank/DDBJ whole genome shotgun (WGS) entry which is preliminary data.</text>
</comment>
<evidence type="ECO:0000256" key="1">
    <source>
        <dbReference type="ARBA" id="ARBA00022801"/>
    </source>
</evidence>
<protein>
    <recommendedName>
        <fullName evidence="3">Fibronectin type III-like domain-containing protein</fullName>
    </recommendedName>
</protein>
<name>A0A444RUW2_VERDA</name>
<dbReference type="PANTHER" id="PTHR35179:SF1">
    <property type="entry name" value="INTEGRAL MEMBRANE PROTEIN"/>
    <property type="match status" value="1"/>
</dbReference>
<dbReference type="InterPro" id="IPR036881">
    <property type="entry name" value="Glyco_hydro_3_C_sf"/>
</dbReference>
<feature type="transmembrane region" description="Helical" evidence="2">
    <location>
        <begin position="126"/>
        <end position="147"/>
    </location>
</feature>
<evidence type="ECO:0000313" key="5">
    <source>
        <dbReference type="Proteomes" id="UP000288725"/>
    </source>
</evidence>
<keyword evidence="2" id="KW-1133">Transmembrane helix</keyword>
<dbReference type="SUPFAM" id="SSF52279">
    <property type="entry name" value="Beta-D-glucan exohydrolase, C-terminal domain"/>
    <property type="match status" value="1"/>
</dbReference>
<reference evidence="4 5" key="1">
    <citation type="submission" date="2018-12" db="EMBL/GenBank/DDBJ databases">
        <title>Genome of Verticillium dahliae isolate Getta Getta.</title>
        <authorList>
            <person name="Gardiner D.M."/>
        </authorList>
    </citation>
    <scope>NUCLEOTIDE SEQUENCE [LARGE SCALE GENOMIC DNA]</scope>
    <source>
        <strain evidence="4 5">Getta Getta</strain>
    </source>
</reference>
<dbReference type="Proteomes" id="UP000288725">
    <property type="component" value="Unassembled WGS sequence"/>
</dbReference>
<dbReference type="EMBL" id="RSDZ01000071">
    <property type="protein sequence ID" value="RXG44925.1"/>
    <property type="molecule type" value="Genomic_DNA"/>
</dbReference>
<dbReference type="Pfam" id="PF14310">
    <property type="entry name" value="Fn3-like"/>
    <property type="match status" value="1"/>
</dbReference>
<proteinExistence type="predicted"/>
<gene>
    <name evidence="4" type="ORF">VDGE_20887</name>
</gene>
<dbReference type="GO" id="GO:0005975">
    <property type="term" value="P:carbohydrate metabolic process"/>
    <property type="evidence" value="ECO:0007669"/>
    <property type="project" value="InterPro"/>
</dbReference>
<feature type="transmembrane region" description="Helical" evidence="2">
    <location>
        <begin position="48"/>
        <end position="68"/>
    </location>
</feature>